<dbReference type="Proteomes" id="UP001171916">
    <property type="component" value="Unassembled WGS sequence"/>
</dbReference>
<dbReference type="RefSeq" id="WP_289999018.1">
    <property type="nucleotide sequence ID" value="NZ_JAUEPH010000002.1"/>
</dbReference>
<proteinExistence type="predicted"/>
<protein>
    <submittedName>
        <fullName evidence="2">Lipocalin family protein</fullName>
    </submittedName>
</protein>
<name>A0ABT7YAA1_9BACT</name>
<comment type="caution">
    <text evidence="2">The sequence shown here is derived from an EMBL/GenBank/DDBJ whole genome shotgun (WGS) entry which is preliminary data.</text>
</comment>
<gene>
    <name evidence="2" type="ORF">QVH07_04830</name>
</gene>
<dbReference type="EMBL" id="JAUEPH010000002">
    <property type="protein sequence ID" value="MDN3203457.1"/>
    <property type="molecule type" value="Genomic_DNA"/>
</dbReference>
<evidence type="ECO:0000313" key="2">
    <source>
        <dbReference type="EMBL" id="MDN3203457.1"/>
    </source>
</evidence>
<evidence type="ECO:0000259" key="1">
    <source>
        <dbReference type="Pfam" id="PF13648"/>
    </source>
</evidence>
<evidence type="ECO:0000313" key="3">
    <source>
        <dbReference type="Proteomes" id="UP001171916"/>
    </source>
</evidence>
<dbReference type="InterPro" id="IPR024311">
    <property type="entry name" value="Lipocalin-like"/>
</dbReference>
<reference evidence="2" key="1">
    <citation type="submission" date="2023-06" db="EMBL/GenBank/DDBJ databases">
        <title>Robiginitalea aurantiacus sp. nov. and Algoriphagus sediminis sp. nov., isolated from coastal sediment.</title>
        <authorList>
            <person name="Zhou Z.Y."/>
            <person name="An J."/>
            <person name="Jia Y.W."/>
            <person name="Du Z.J."/>
        </authorList>
    </citation>
    <scope>NUCLEOTIDE SEQUENCE</scope>
    <source>
        <strain evidence="2">C2-7</strain>
    </source>
</reference>
<keyword evidence="3" id="KW-1185">Reference proteome</keyword>
<feature type="domain" description="Lipocalin-like" evidence="1">
    <location>
        <begin position="33"/>
        <end position="120"/>
    </location>
</feature>
<dbReference type="Pfam" id="PF13648">
    <property type="entry name" value="Lipocalin_4"/>
    <property type="match status" value="1"/>
</dbReference>
<accession>A0ABT7YAA1</accession>
<organism evidence="2 3">
    <name type="scientific">Algoriphagus sediminis</name>
    <dbReference type="NCBI Taxonomy" id="3057113"/>
    <lineage>
        <taxon>Bacteria</taxon>
        <taxon>Pseudomonadati</taxon>
        <taxon>Bacteroidota</taxon>
        <taxon>Cytophagia</taxon>
        <taxon>Cytophagales</taxon>
        <taxon>Cyclobacteriaceae</taxon>
        <taxon>Algoriphagus</taxon>
    </lineage>
</organism>
<sequence>MNLSKTYSFLSKGSFLIILLILISCGPSNKELLVGTWTGTEFSFEQTAGPDLGDMVRGGEALHIDGKLTLDEAGTYTISAPDNVINGKGKWTIEGNELTMMDEQDNEVVYEILEISASGLTTLHEVAMETPMGNFSGKITLGYVK</sequence>
<dbReference type="PROSITE" id="PS51257">
    <property type="entry name" value="PROKAR_LIPOPROTEIN"/>
    <property type="match status" value="1"/>
</dbReference>